<dbReference type="InterPro" id="IPR013320">
    <property type="entry name" value="ConA-like_dom_sf"/>
</dbReference>
<proteinExistence type="predicted"/>
<evidence type="ECO:0000313" key="1">
    <source>
        <dbReference type="EMBL" id="MFC4676324.1"/>
    </source>
</evidence>
<protein>
    <submittedName>
        <fullName evidence="1">Uncharacterized protein</fullName>
    </submittedName>
</protein>
<gene>
    <name evidence="1" type="ORF">ACFO6W_21820</name>
</gene>
<evidence type="ECO:0000313" key="2">
    <source>
        <dbReference type="Proteomes" id="UP001596023"/>
    </source>
</evidence>
<reference evidence="2" key="1">
    <citation type="journal article" date="2019" name="Int. J. Syst. Evol. Microbiol.">
        <title>The Global Catalogue of Microorganisms (GCM) 10K type strain sequencing project: providing services to taxonomists for standard genome sequencing and annotation.</title>
        <authorList>
            <consortium name="The Broad Institute Genomics Platform"/>
            <consortium name="The Broad Institute Genome Sequencing Center for Infectious Disease"/>
            <person name="Wu L."/>
            <person name="Ma J."/>
        </authorList>
    </citation>
    <scope>NUCLEOTIDE SEQUENCE [LARGE SCALE GENOMIC DNA]</scope>
    <source>
        <strain evidence="2">CCUG 66188</strain>
    </source>
</reference>
<sequence>MKNKSVIIWMVLILVSLGLPQAKAQSIYGDFPYYQSFRTSGQPGEIEKATPQGGKANAATFSADGLRLTPATAQQFGAVFIKNKQFQSIQGIRIEFEYVMYGGNGADGMSVFLFDASVAIPTIGAPGCGLGYAYNRANNNYSASRATGLSGAYLGIALDSYGNFKQRRFQGEARVNGIPDLTTSTSDLYTSNVTLRGAQGGSAQALQFSSISGMGAGYTGYPVLISQPTKGYSPGWKLNDTGGAYSSINTYKGDFDLRGGQNSYRKAIIELFPDAGANGFLVTVSIQHEQDTTIIIDGYHYKKSLQYAENAYTSAGDYNTTNPVPTSANSTLAASIPDFFRIGFAASTGESTDIHLLRELKITLPGSAEANDDHASTHKGVPVTIDSLSNDIGYTGHIAQKMTGDTNNFDPSSFRFCDESGADIGVPYAGGVSYSAANGIWQFDFATKKLTFTPAGSFIGEASVKYNIKAGLNNEVPYNDDAYRSLPTTVRIDVVPGKAVISNRMVTGNLK</sequence>
<dbReference type="Gene3D" id="2.60.120.200">
    <property type="match status" value="1"/>
</dbReference>
<accession>A0ABV9L247</accession>
<organism evidence="1 2">
    <name type="scientific">Dysgonomonas termitidis</name>
    <dbReference type="NCBI Taxonomy" id="1516126"/>
    <lineage>
        <taxon>Bacteria</taxon>
        <taxon>Pseudomonadati</taxon>
        <taxon>Bacteroidota</taxon>
        <taxon>Bacteroidia</taxon>
        <taxon>Bacteroidales</taxon>
        <taxon>Dysgonomonadaceae</taxon>
        <taxon>Dysgonomonas</taxon>
    </lineage>
</organism>
<comment type="caution">
    <text evidence="1">The sequence shown here is derived from an EMBL/GenBank/DDBJ whole genome shotgun (WGS) entry which is preliminary data.</text>
</comment>
<name>A0ABV9L247_9BACT</name>
<dbReference type="Proteomes" id="UP001596023">
    <property type="component" value="Unassembled WGS sequence"/>
</dbReference>
<dbReference type="RefSeq" id="WP_380000446.1">
    <property type="nucleotide sequence ID" value="NZ_JBHSGN010000132.1"/>
</dbReference>
<keyword evidence="2" id="KW-1185">Reference proteome</keyword>
<dbReference type="SUPFAM" id="SSF49899">
    <property type="entry name" value="Concanavalin A-like lectins/glucanases"/>
    <property type="match status" value="1"/>
</dbReference>
<dbReference type="EMBL" id="JBHSGN010000132">
    <property type="protein sequence ID" value="MFC4676324.1"/>
    <property type="molecule type" value="Genomic_DNA"/>
</dbReference>